<evidence type="ECO:0000313" key="2">
    <source>
        <dbReference type="EMBL" id="HGH62134.1"/>
    </source>
</evidence>
<name>A0A7C4EWT4_9BACT</name>
<keyword evidence="1" id="KW-0472">Membrane</keyword>
<dbReference type="AlphaFoldDB" id="A0A7C4EWT4"/>
<proteinExistence type="predicted"/>
<keyword evidence="1" id="KW-1133">Transmembrane helix</keyword>
<feature type="transmembrane region" description="Helical" evidence="1">
    <location>
        <begin position="23"/>
        <end position="45"/>
    </location>
</feature>
<comment type="caution">
    <text evidence="2">The sequence shown here is derived from an EMBL/GenBank/DDBJ whole genome shotgun (WGS) entry which is preliminary data.</text>
</comment>
<keyword evidence="1" id="KW-0812">Transmembrane</keyword>
<accession>A0A7C4EWT4</accession>
<dbReference type="EMBL" id="DTGT01000411">
    <property type="protein sequence ID" value="HGH62134.1"/>
    <property type="molecule type" value="Genomic_DNA"/>
</dbReference>
<evidence type="ECO:0008006" key="3">
    <source>
        <dbReference type="Google" id="ProtNLM"/>
    </source>
</evidence>
<gene>
    <name evidence="2" type="ORF">ENV54_12645</name>
</gene>
<reference evidence="2" key="1">
    <citation type="journal article" date="2020" name="mSystems">
        <title>Genome- and Community-Level Interaction Insights into Carbon Utilization and Element Cycling Functions of Hydrothermarchaeota in Hydrothermal Sediment.</title>
        <authorList>
            <person name="Zhou Z."/>
            <person name="Liu Y."/>
            <person name="Xu W."/>
            <person name="Pan J."/>
            <person name="Luo Z.H."/>
            <person name="Li M."/>
        </authorList>
    </citation>
    <scope>NUCLEOTIDE SEQUENCE [LARGE SCALE GENOMIC DNA]</scope>
    <source>
        <strain evidence="2">SpSt-769</strain>
    </source>
</reference>
<sequence length="166" mass="18444">MPVFDIKSVRLARDLLSQRRQQVCVRGFAAALLLLSIQLTFSYAWSQTTDSRAAVARASTEVLQNILDGIAQGDFAKYSKDFAPDMKASQTREAFLALQKKIQSALGKLKSLHYLGSYSQGGNVIQLFKANFTKHRDDVLIKLVLEAKKSKPLVTGLWLDSPALEK</sequence>
<evidence type="ECO:0000256" key="1">
    <source>
        <dbReference type="SAM" id="Phobius"/>
    </source>
</evidence>
<organism evidence="2">
    <name type="scientific">Desulfomonile tiedjei</name>
    <dbReference type="NCBI Taxonomy" id="2358"/>
    <lineage>
        <taxon>Bacteria</taxon>
        <taxon>Pseudomonadati</taxon>
        <taxon>Thermodesulfobacteriota</taxon>
        <taxon>Desulfomonilia</taxon>
        <taxon>Desulfomonilales</taxon>
        <taxon>Desulfomonilaceae</taxon>
        <taxon>Desulfomonile</taxon>
    </lineage>
</organism>
<protein>
    <recommendedName>
        <fullName evidence="3">DUF3887 domain-containing protein</fullName>
    </recommendedName>
</protein>